<feature type="domain" description="C2H2-type" evidence="10">
    <location>
        <begin position="90"/>
        <end position="117"/>
    </location>
</feature>
<dbReference type="Proteomes" id="UP000001819">
    <property type="component" value="Chromosome X"/>
</dbReference>
<dbReference type="FunFam" id="3.30.160.60:FF:000100">
    <property type="entry name" value="Zinc finger 45-like"/>
    <property type="match status" value="1"/>
</dbReference>
<feature type="domain" description="C2H2-type" evidence="10">
    <location>
        <begin position="241"/>
        <end position="268"/>
    </location>
</feature>
<evidence type="ECO:0000256" key="6">
    <source>
        <dbReference type="ARBA" id="ARBA00022833"/>
    </source>
</evidence>
<evidence type="ECO:0000259" key="10">
    <source>
        <dbReference type="PROSITE" id="PS50157"/>
    </source>
</evidence>
<accession>A0A6I8UH59</accession>
<proteinExistence type="inferred from homology"/>
<dbReference type="InParanoid" id="A0A6I8UH59"/>
<keyword evidence="11" id="KW-1185">Reference proteome</keyword>
<evidence type="ECO:0000256" key="4">
    <source>
        <dbReference type="ARBA" id="ARBA00022737"/>
    </source>
</evidence>
<dbReference type="FunCoup" id="A0A6I8UH59">
    <property type="interactions" value="356"/>
</dbReference>
<feature type="domain" description="C2H2-type" evidence="10">
    <location>
        <begin position="126"/>
        <end position="153"/>
    </location>
</feature>
<dbReference type="FunFam" id="3.30.160.60:FF:001049">
    <property type="entry name" value="zinc finger protein 319"/>
    <property type="match status" value="1"/>
</dbReference>
<dbReference type="GO" id="GO:0005634">
    <property type="term" value="C:nucleus"/>
    <property type="evidence" value="ECO:0007669"/>
    <property type="project" value="UniProtKB-SubCell"/>
</dbReference>
<dbReference type="GO" id="GO:0000978">
    <property type="term" value="F:RNA polymerase II cis-regulatory region sequence-specific DNA binding"/>
    <property type="evidence" value="ECO:0007669"/>
    <property type="project" value="TreeGrafter"/>
</dbReference>
<dbReference type="PROSITE" id="PS50157">
    <property type="entry name" value="ZINC_FINGER_C2H2_2"/>
    <property type="match status" value="6"/>
</dbReference>
<evidence type="ECO:0000256" key="5">
    <source>
        <dbReference type="ARBA" id="ARBA00022771"/>
    </source>
</evidence>
<feature type="domain" description="C2H2-type" evidence="10">
    <location>
        <begin position="213"/>
        <end position="240"/>
    </location>
</feature>
<dbReference type="InterPro" id="IPR050589">
    <property type="entry name" value="Ikaros_C2H2-ZF"/>
</dbReference>
<keyword evidence="8" id="KW-0539">Nucleus</keyword>
<reference evidence="12" key="1">
    <citation type="submission" date="2025-08" db="UniProtKB">
        <authorList>
            <consortium name="RefSeq"/>
        </authorList>
    </citation>
    <scope>IDENTIFICATION</scope>
    <source>
        <strain evidence="12">MV-25-SWS-2005</strain>
        <tissue evidence="12">Whole body</tissue>
    </source>
</reference>
<evidence type="ECO:0000256" key="9">
    <source>
        <dbReference type="PROSITE-ProRule" id="PRU00042"/>
    </source>
</evidence>
<protein>
    <submittedName>
        <fullName evidence="12">Gastrula zinc finger protein XlCGF8.2DB</fullName>
    </submittedName>
</protein>
<gene>
    <name evidence="12" type="primary">LOC4815867</name>
</gene>
<evidence type="ECO:0000256" key="3">
    <source>
        <dbReference type="ARBA" id="ARBA00022723"/>
    </source>
</evidence>
<dbReference type="FunFam" id="3.30.160.60:FF:000145">
    <property type="entry name" value="Zinc finger protein 574"/>
    <property type="match status" value="1"/>
</dbReference>
<dbReference type="RefSeq" id="XP_001355460.2">
    <property type="nucleotide sequence ID" value="XM_001355424.2"/>
</dbReference>
<feature type="domain" description="C2H2-type" evidence="10">
    <location>
        <begin position="154"/>
        <end position="182"/>
    </location>
</feature>
<evidence type="ECO:0000256" key="7">
    <source>
        <dbReference type="ARBA" id="ARBA00023125"/>
    </source>
</evidence>
<dbReference type="SUPFAM" id="SSF57667">
    <property type="entry name" value="beta-beta-alpha zinc fingers"/>
    <property type="match status" value="4"/>
</dbReference>
<evidence type="ECO:0000256" key="2">
    <source>
        <dbReference type="ARBA" id="ARBA00006991"/>
    </source>
</evidence>
<dbReference type="InterPro" id="IPR036236">
    <property type="entry name" value="Znf_C2H2_sf"/>
</dbReference>
<evidence type="ECO:0000313" key="11">
    <source>
        <dbReference type="Proteomes" id="UP000001819"/>
    </source>
</evidence>
<dbReference type="Pfam" id="PF00096">
    <property type="entry name" value="zf-C2H2"/>
    <property type="match status" value="6"/>
</dbReference>
<evidence type="ECO:0000313" key="12">
    <source>
        <dbReference type="RefSeq" id="XP_001355460.2"/>
    </source>
</evidence>
<keyword evidence="4" id="KW-0677">Repeat</keyword>
<name>A0A6I8UH59_DROPS</name>
<evidence type="ECO:0000256" key="1">
    <source>
        <dbReference type="ARBA" id="ARBA00004123"/>
    </source>
</evidence>
<keyword evidence="6" id="KW-0862">Zinc</keyword>
<dbReference type="FunFam" id="3.30.160.60:FF:001442">
    <property type="entry name" value="zinc finger protein 696"/>
    <property type="match status" value="1"/>
</dbReference>
<sequence length="331" mass="38970">MAMETLEDVSFDWDSVIEECEESKDSEQEWVNSIIIEEPEEELADMTVHQDEAEQAVDDPEDWMIEQEVEELEPGECRPEPSVTPCHLPWVCTRCPLRFTSHEKLIAHRRIHQRTQRDIRPPQSIFPCEECGKEFKRRRWLDDHLHTHTGDRPYQCSDCGARFAQNSNLSAHIRTKHLKEALHQCPNCPDRRFTRRRLLQQHLKTVHQKLRDLVCEQCGASFSHPTYLKKHMLDHSSIKAYCCHICGKQFGRLENRNSHLYVHSTRKPYICSVCGIGFSRKSHLVQHIEFKNHPNEVIQRQKPHFSDLLSQFTRKKDTEAKNGLEFQLNCN</sequence>
<feature type="domain" description="C2H2-type" evidence="10">
    <location>
        <begin position="269"/>
        <end position="298"/>
    </location>
</feature>
<dbReference type="AlphaFoldDB" id="A0A6I8UH59"/>
<dbReference type="KEGG" id="dpo:4815867"/>
<dbReference type="GO" id="GO:0006357">
    <property type="term" value="P:regulation of transcription by RNA polymerase II"/>
    <property type="evidence" value="ECO:0007669"/>
    <property type="project" value="TreeGrafter"/>
</dbReference>
<dbReference type="SMART" id="SM00355">
    <property type="entry name" value="ZnF_C2H2"/>
    <property type="match status" value="7"/>
</dbReference>
<dbReference type="GO" id="GO:0008270">
    <property type="term" value="F:zinc ion binding"/>
    <property type="evidence" value="ECO:0007669"/>
    <property type="project" value="UniProtKB-KW"/>
</dbReference>
<dbReference type="Pfam" id="PF13912">
    <property type="entry name" value="zf-C2H2_6"/>
    <property type="match status" value="1"/>
</dbReference>
<dbReference type="GO" id="GO:0003700">
    <property type="term" value="F:DNA-binding transcription factor activity"/>
    <property type="evidence" value="ECO:0007669"/>
    <property type="project" value="TreeGrafter"/>
</dbReference>
<evidence type="ECO:0000256" key="8">
    <source>
        <dbReference type="ARBA" id="ARBA00023242"/>
    </source>
</evidence>
<comment type="similarity">
    <text evidence="2">Belongs to the krueppel C2H2-type zinc-finger protein family.</text>
</comment>
<comment type="subcellular location">
    <subcellularLocation>
        <location evidence="1">Nucleus</location>
    </subcellularLocation>
</comment>
<keyword evidence="5 9" id="KW-0863">Zinc-finger</keyword>
<dbReference type="PANTHER" id="PTHR24404">
    <property type="entry name" value="ZINC FINGER PROTEIN"/>
    <property type="match status" value="1"/>
</dbReference>
<dbReference type="PROSITE" id="PS00028">
    <property type="entry name" value="ZINC_FINGER_C2H2_1"/>
    <property type="match status" value="6"/>
</dbReference>
<keyword evidence="3" id="KW-0479">Metal-binding</keyword>
<keyword evidence="7" id="KW-0238">DNA-binding</keyword>
<organism evidence="11 12">
    <name type="scientific">Drosophila pseudoobscura pseudoobscura</name>
    <name type="common">Fruit fly</name>
    <dbReference type="NCBI Taxonomy" id="46245"/>
    <lineage>
        <taxon>Eukaryota</taxon>
        <taxon>Metazoa</taxon>
        <taxon>Ecdysozoa</taxon>
        <taxon>Arthropoda</taxon>
        <taxon>Hexapoda</taxon>
        <taxon>Insecta</taxon>
        <taxon>Pterygota</taxon>
        <taxon>Neoptera</taxon>
        <taxon>Endopterygota</taxon>
        <taxon>Diptera</taxon>
        <taxon>Brachycera</taxon>
        <taxon>Muscomorpha</taxon>
        <taxon>Ephydroidea</taxon>
        <taxon>Drosophilidae</taxon>
        <taxon>Drosophila</taxon>
        <taxon>Sophophora</taxon>
    </lineage>
</organism>
<dbReference type="InterPro" id="IPR013087">
    <property type="entry name" value="Znf_C2H2_type"/>
</dbReference>
<dbReference type="PANTHER" id="PTHR24404:SF111">
    <property type="entry name" value="GASTRULA ZINC FINGER PROTEIN XLCGF49.1-LIKE-RELATED"/>
    <property type="match status" value="1"/>
</dbReference>
<dbReference type="Gene3D" id="3.30.160.60">
    <property type="entry name" value="Classic Zinc Finger"/>
    <property type="match status" value="5"/>
</dbReference>